<name>A0ABS2FU46_9FIRM</name>
<dbReference type="RefSeq" id="WP_204802364.1">
    <property type="nucleotide sequence ID" value="NZ_JACSNX010000002.1"/>
</dbReference>
<dbReference type="PANTHER" id="PTHR30419:SF8">
    <property type="entry name" value="NITROGEN ASSIMILATION TRANSCRIPTIONAL ACTIVATOR-RELATED"/>
    <property type="match status" value="1"/>
</dbReference>
<dbReference type="InterPro" id="IPR005119">
    <property type="entry name" value="LysR_subst-bd"/>
</dbReference>
<gene>
    <name evidence="6" type="ORF">H9X91_03045</name>
</gene>
<organism evidence="6 7">
    <name type="scientific">Oscillibacter valericigenes</name>
    <dbReference type="NCBI Taxonomy" id="351091"/>
    <lineage>
        <taxon>Bacteria</taxon>
        <taxon>Bacillati</taxon>
        <taxon>Bacillota</taxon>
        <taxon>Clostridia</taxon>
        <taxon>Eubacteriales</taxon>
        <taxon>Oscillospiraceae</taxon>
        <taxon>Oscillibacter</taxon>
    </lineage>
</organism>
<sequence>MELRVLRYFLAVAREENITAAANSLHMTQPTLSRQLRDLEEELGQKLLIRGNHRMTLTAEGMLLRKRAEEIVAMADKTEEEFRSMKGDLSGDIYIGGGETDAMNLIAAVCRELQEEHPGIRYHLFSGNAQDVTERLDKGLLDFGLLIQPTDIAKYDYLSLPAKDSWGVILRRDSPLAAKQSIRAEDLVGEPLIFSRQVLEERSGDNELAKWFGPAWSDLNIVTTFNLCYNAAVMAKQGVGCVVSLDKLADTSVDSPLCFRPLEPRLESGLDIVWKKYQVFSPAAETFLDRLRERCAESLDC</sequence>
<protein>
    <submittedName>
        <fullName evidence="6">LysR family transcriptional regulator</fullName>
    </submittedName>
</protein>
<dbReference type="InterPro" id="IPR050950">
    <property type="entry name" value="HTH-type_LysR_regulators"/>
</dbReference>
<evidence type="ECO:0000256" key="4">
    <source>
        <dbReference type="ARBA" id="ARBA00023163"/>
    </source>
</evidence>
<dbReference type="Gene3D" id="1.10.10.10">
    <property type="entry name" value="Winged helix-like DNA-binding domain superfamily/Winged helix DNA-binding domain"/>
    <property type="match status" value="1"/>
</dbReference>
<accession>A0ABS2FU46</accession>
<feature type="domain" description="HTH lysR-type" evidence="5">
    <location>
        <begin position="1"/>
        <end position="58"/>
    </location>
</feature>
<evidence type="ECO:0000259" key="5">
    <source>
        <dbReference type="PROSITE" id="PS50931"/>
    </source>
</evidence>
<dbReference type="PRINTS" id="PR00039">
    <property type="entry name" value="HTHLYSR"/>
</dbReference>
<evidence type="ECO:0000256" key="2">
    <source>
        <dbReference type="ARBA" id="ARBA00023015"/>
    </source>
</evidence>
<comment type="similarity">
    <text evidence="1">Belongs to the LysR transcriptional regulatory family.</text>
</comment>
<evidence type="ECO:0000313" key="6">
    <source>
        <dbReference type="EMBL" id="MBM6850411.1"/>
    </source>
</evidence>
<dbReference type="InterPro" id="IPR036388">
    <property type="entry name" value="WH-like_DNA-bd_sf"/>
</dbReference>
<keyword evidence="4" id="KW-0804">Transcription</keyword>
<dbReference type="SUPFAM" id="SSF53850">
    <property type="entry name" value="Periplasmic binding protein-like II"/>
    <property type="match status" value="1"/>
</dbReference>
<keyword evidence="2" id="KW-0805">Transcription regulation</keyword>
<comment type="caution">
    <text evidence="6">The sequence shown here is derived from an EMBL/GenBank/DDBJ whole genome shotgun (WGS) entry which is preliminary data.</text>
</comment>
<dbReference type="CDD" id="cd05466">
    <property type="entry name" value="PBP2_LTTR_substrate"/>
    <property type="match status" value="1"/>
</dbReference>
<evidence type="ECO:0000313" key="7">
    <source>
        <dbReference type="Proteomes" id="UP000719500"/>
    </source>
</evidence>
<evidence type="ECO:0000256" key="1">
    <source>
        <dbReference type="ARBA" id="ARBA00009437"/>
    </source>
</evidence>
<evidence type="ECO:0000256" key="3">
    <source>
        <dbReference type="ARBA" id="ARBA00023125"/>
    </source>
</evidence>
<dbReference type="PROSITE" id="PS50931">
    <property type="entry name" value="HTH_LYSR"/>
    <property type="match status" value="1"/>
</dbReference>
<dbReference type="PANTHER" id="PTHR30419">
    <property type="entry name" value="HTH-TYPE TRANSCRIPTIONAL REGULATOR YBHD"/>
    <property type="match status" value="1"/>
</dbReference>
<keyword evidence="7" id="KW-1185">Reference proteome</keyword>
<reference evidence="6 7" key="1">
    <citation type="journal article" date="2021" name="Sci. Rep.">
        <title>The distribution of antibiotic resistance genes in chicken gut microbiota commensals.</title>
        <authorList>
            <person name="Juricova H."/>
            <person name="Matiasovicova J."/>
            <person name="Kubasova T."/>
            <person name="Cejkova D."/>
            <person name="Rychlik I."/>
        </authorList>
    </citation>
    <scope>NUCLEOTIDE SEQUENCE [LARGE SCALE GENOMIC DNA]</scope>
    <source>
        <strain evidence="6 7">An411</strain>
    </source>
</reference>
<proteinExistence type="inferred from homology"/>
<dbReference type="InterPro" id="IPR000847">
    <property type="entry name" value="LysR_HTH_N"/>
</dbReference>
<keyword evidence="3" id="KW-0238">DNA-binding</keyword>
<dbReference type="Gene3D" id="3.40.190.290">
    <property type="match status" value="1"/>
</dbReference>
<dbReference type="EMBL" id="JACSNX010000002">
    <property type="protein sequence ID" value="MBM6850411.1"/>
    <property type="molecule type" value="Genomic_DNA"/>
</dbReference>
<dbReference type="Pfam" id="PF00126">
    <property type="entry name" value="HTH_1"/>
    <property type="match status" value="1"/>
</dbReference>
<dbReference type="Proteomes" id="UP000719500">
    <property type="component" value="Unassembled WGS sequence"/>
</dbReference>
<dbReference type="SUPFAM" id="SSF46785">
    <property type="entry name" value="Winged helix' DNA-binding domain"/>
    <property type="match status" value="1"/>
</dbReference>
<dbReference type="InterPro" id="IPR036390">
    <property type="entry name" value="WH_DNA-bd_sf"/>
</dbReference>
<dbReference type="Pfam" id="PF03466">
    <property type="entry name" value="LysR_substrate"/>
    <property type="match status" value="1"/>
</dbReference>